<proteinExistence type="predicted"/>
<accession>A0AA94RIG7</accession>
<organism evidence="1 2">
    <name type="scientific">Mycolicibacterium phocaicum</name>
    <dbReference type="NCBI Taxonomy" id="319706"/>
    <lineage>
        <taxon>Bacteria</taxon>
        <taxon>Bacillati</taxon>
        <taxon>Actinomycetota</taxon>
        <taxon>Actinomycetes</taxon>
        <taxon>Mycobacteriales</taxon>
        <taxon>Mycobacteriaceae</taxon>
        <taxon>Mycolicibacterium</taxon>
    </lineage>
</organism>
<dbReference type="Proteomes" id="UP000309984">
    <property type="component" value="Unassembled WGS sequence"/>
</dbReference>
<name>A0AA94RIG7_9MYCO</name>
<dbReference type="EMBL" id="POTM01000003">
    <property type="protein sequence ID" value="TLH81069.1"/>
    <property type="molecule type" value="Genomic_DNA"/>
</dbReference>
<reference evidence="1 2" key="1">
    <citation type="submission" date="2018-01" db="EMBL/GenBank/DDBJ databases">
        <title>Comparative genomics of Mycobacterium mucogenicum and Mycobacterium neoaurum clade members emphasizing tRNA and non-coding RNA.</title>
        <authorList>
            <person name="Behra P.R.K."/>
            <person name="Pettersson B.M.F."/>
            <person name="Das S."/>
            <person name="Dasgupta S."/>
            <person name="Kirsebom L.A."/>
        </authorList>
    </citation>
    <scope>NUCLEOTIDE SEQUENCE [LARGE SCALE GENOMIC DNA]</scope>
    <source>
        <strain evidence="1 2">DSM 45104</strain>
    </source>
</reference>
<dbReference type="AlphaFoldDB" id="A0AA94RIG7"/>
<evidence type="ECO:0000313" key="2">
    <source>
        <dbReference type="Proteomes" id="UP000309984"/>
    </source>
</evidence>
<sequence length="94" mass="10751">MAVEIEEFIDFGNGPNASEVAASDDDGLKRMSAKRRRLDRIIQQRRRFDECDPRFVESFPIDIHQLDHPDRDLPGAGSLGKLVDEFVAPVRRRS</sequence>
<protein>
    <submittedName>
        <fullName evidence="1">Uncharacterized protein</fullName>
    </submittedName>
</protein>
<comment type="caution">
    <text evidence="1">The sequence shown here is derived from an EMBL/GenBank/DDBJ whole genome shotgun (WGS) entry which is preliminary data.</text>
</comment>
<evidence type="ECO:0000313" key="1">
    <source>
        <dbReference type="EMBL" id="TLH81069.1"/>
    </source>
</evidence>
<keyword evidence="2" id="KW-1185">Reference proteome</keyword>
<gene>
    <name evidence="1" type="ORF">C1S79_01315</name>
</gene>